<dbReference type="PANTHER" id="PTHR43157">
    <property type="entry name" value="PHOSPHATIDYLINOSITOL-GLYCAN BIOSYNTHESIS CLASS F PROTEIN-RELATED"/>
    <property type="match status" value="1"/>
</dbReference>
<keyword evidence="1" id="KW-0560">Oxidoreductase</keyword>
<dbReference type="SUPFAM" id="SSF51735">
    <property type="entry name" value="NAD(P)-binding Rossmann-fold domains"/>
    <property type="match status" value="1"/>
</dbReference>
<organism evidence="2 3">
    <name type="scientific">Apiospora hydei</name>
    <dbReference type="NCBI Taxonomy" id="1337664"/>
    <lineage>
        <taxon>Eukaryota</taxon>
        <taxon>Fungi</taxon>
        <taxon>Dikarya</taxon>
        <taxon>Ascomycota</taxon>
        <taxon>Pezizomycotina</taxon>
        <taxon>Sordariomycetes</taxon>
        <taxon>Xylariomycetidae</taxon>
        <taxon>Amphisphaeriales</taxon>
        <taxon>Apiosporaceae</taxon>
        <taxon>Apiospora</taxon>
    </lineage>
</organism>
<dbReference type="Proteomes" id="UP001433268">
    <property type="component" value="Unassembled WGS sequence"/>
</dbReference>
<evidence type="ECO:0000313" key="3">
    <source>
        <dbReference type="Proteomes" id="UP001433268"/>
    </source>
</evidence>
<accession>A0ABR1WX16</accession>
<name>A0ABR1WX16_9PEZI</name>
<gene>
    <name evidence="2" type="ORF">PG997_002662</name>
</gene>
<dbReference type="PRINTS" id="PR00081">
    <property type="entry name" value="GDHRDH"/>
</dbReference>
<dbReference type="InterPro" id="IPR002347">
    <property type="entry name" value="SDR_fam"/>
</dbReference>
<comment type="caution">
    <text evidence="2">The sequence shown here is derived from an EMBL/GenBank/DDBJ whole genome shotgun (WGS) entry which is preliminary data.</text>
</comment>
<reference evidence="2 3" key="1">
    <citation type="submission" date="2023-01" db="EMBL/GenBank/DDBJ databases">
        <title>Analysis of 21 Apiospora genomes using comparative genomics revels a genus with tremendous synthesis potential of carbohydrate active enzymes and secondary metabolites.</title>
        <authorList>
            <person name="Sorensen T."/>
        </authorList>
    </citation>
    <scope>NUCLEOTIDE SEQUENCE [LARGE SCALE GENOMIC DNA]</scope>
    <source>
        <strain evidence="2 3">CBS 114990</strain>
    </source>
</reference>
<dbReference type="RefSeq" id="XP_066670595.1">
    <property type="nucleotide sequence ID" value="XM_066806977.1"/>
</dbReference>
<dbReference type="Gene3D" id="3.40.50.720">
    <property type="entry name" value="NAD(P)-binding Rossmann-like Domain"/>
    <property type="match status" value="1"/>
</dbReference>
<evidence type="ECO:0000256" key="1">
    <source>
        <dbReference type="ARBA" id="ARBA00023002"/>
    </source>
</evidence>
<evidence type="ECO:0000313" key="2">
    <source>
        <dbReference type="EMBL" id="KAK8087701.1"/>
    </source>
</evidence>
<sequence length="319" mass="34621">MASPTTASTSDAGSAKPLSFPRYLCSQIKTKPKPVTDVDLHGKTALVTGSNCGVGLETSRQLLDLGLSKLILAVRDEEKGRQAAADLSQGRKGFDPKTIEVWKLDQCEYGSVVAFADRAKRTLRRLDIAVLNVGIYPAKRRVNAETAHDEIIQTAAFTRFFPVGNPQQPIFPAMDALGKAARNTADRMFVSKLLGQFFLAKLASVVPPSVAVINAASPGSVHDSRFAREFEGSKAGAVTKICLRRFGNTAAVGARMMTDAAVRHGEETHGKFLSFQKVVRMAPIIYTKNGAMISQHLWRETMEELSFANVAQILEDVAN</sequence>
<protein>
    <submittedName>
        <fullName evidence="2">NAD(P)-binding protein</fullName>
    </submittedName>
</protein>
<dbReference type="GeneID" id="92040037"/>
<dbReference type="InterPro" id="IPR036291">
    <property type="entry name" value="NAD(P)-bd_dom_sf"/>
</dbReference>
<dbReference type="PANTHER" id="PTHR43157:SF31">
    <property type="entry name" value="PHOSPHATIDYLINOSITOL-GLYCAN BIOSYNTHESIS CLASS F PROTEIN"/>
    <property type="match status" value="1"/>
</dbReference>
<dbReference type="Pfam" id="PF00106">
    <property type="entry name" value="adh_short"/>
    <property type="match status" value="1"/>
</dbReference>
<proteinExistence type="predicted"/>
<dbReference type="EMBL" id="JAQQWN010000004">
    <property type="protein sequence ID" value="KAK8087701.1"/>
    <property type="molecule type" value="Genomic_DNA"/>
</dbReference>
<keyword evidence="3" id="KW-1185">Reference proteome</keyword>